<dbReference type="GO" id="GO:0042073">
    <property type="term" value="P:intraciliary transport"/>
    <property type="evidence" value="ECO:0007669"/>
    <property type="project" value="TreeGrafter"/>
</dbReference>
<accession>A0A9Q0M1T3</accession>
<dbReference type="GO" id="GO:0060271">
    <property type="term" value="P:cilium assembly"/>
    <property type="evidence" value="ECO:0007669"/>
    <property type="project" value="TreeGrafter"/>
</dbReference>
<gene>
    <name evidence="4" type="ORF">RDWZM_008703</name>
</gene>
<evidence type="ECO:0000313" key="5">
    <source>
        <dbReference type="Proteomes" id="UP001142055"/>
    </source>
</evidence>
<sequence length="427" mass="48163">MRDPSINVENILFDLSKQVTTTTVSVNRSTTNVNIQNECKLLQKRLKLKGYKIIINKEVLGGDLLKKCNLIIIFMPQLKYSQLEFSNLKSFLDNGGKVLILLEEGGERKSSSNVNYFMEEFGISINNDKVIRTSFYKYYNPKEVLIQDGILNRALFQQAAKLNGSNVSGKTLPYLYPFGATLNVAKPAVAILSTGSTSFPPCRPTCAVYENQSSGQMIVLGSGHVFMDKYLHKENNVLLLDLFMSYFNGGTFALNSIDSLNPEIVDYNMVPDLEVLCSNPMLILSESEDIPSDYTSLFSKEIKKISNRSLCRVNKAFEELQIEKRPLKVIKPHFETPFAPLQPAVFAPVFRALNKPELELYDLDEEFSSVPNKLTKLANKCNNDVDYFIRESGLILGLNLNFNQDVSKHILYSIASSIASYKRINDF</sequence>
<feature type="domain" description="Intraflagellar transport protein 52 C-terminal" evidence="1">
    <location>
        <begin position="367"/>
        <end position="412"/>
    </location>
</feature>
<dbReference type="InterPro" id="IPR055458">
    <property type="entry name" value="IFT52_GIFT"/>
</dbReference>
<dbReference type="PANTHER" id="PTHR12969">
    <property type="entry name" value="NGD5/OSM-6/IFT52"/>
    <property type="match status" value="1"/>
</dbReference>
<dbReference type="AlphaFoldDB" id="A0A9Q0M1T3"/>
<dbReference type="InterPro" id="IPR048643">
    <property type="entry name" value="Itf52_C"/>
</dbReference>
<organism evidence="4 5">
    <name type="scientific">Blomia tropicalis</name>
    <name type="common">Mite</name>
    <dbReference type="NCBI Taxonomy" id="40697"/>
    <lineage>
        <taxon>Eukaryota</taxon>
        <taxon>Metazoa</taxon>
        <taxon>Ecdysozoa</taxon>
        <taxon>Arthropoda</taxon>
        <taxon>Chelicerata</taxon>
        <taxon>Arachnida</taxon>
        <taxon>Acari</taxon>
        <taxon>Acariformes</taxon>
        <taxon>Sarcoptiformes</taxon>
        <taxon>Astigmata</taxon>
        <taxon>Glycyphagoidea</taxon>
        <taxon>Echimyopodidae</taxon>
        <taxon>Blomia</taxon>
    </lineage>
</organism>
<dbReference type="EMBL" id="JAPWDV010000003">
    <property type="protein sequence ID" value="KAJ6217546.1"/>
    <property type="molecule type" value="Genomic_DNA"/>
</dbReference>
<dbReference type="GO" id="GO:0030992">
    <property type="term" value="C:intraciliary transport particle B"/>
    <property type="evidence" value="ECO:0007669"/>
    <property type="project" value="TreeGrafter"/>
</dbReference>
<evidence type="ECO:0000259" key="3">
    <source>
        <dbReference type="Pfam" id="PF23355"/>
    </source>
</evidence>
<dbReference type="GO" id="GO:0005814">
    <property type="term" value="C:centriole"/>
    <property type="evidence" value="ECO:0007669"/>
    <property type="project" value="TreeGrafter"/>
</dbReference>
<dbReference type="InterPro" id="IPR055460">
    <property type="entry name" value="IFT52_central"/>
</dbReference>
<name>A0A9Q0M1T3_BLOTA</name>
<dbReference type="Pfam" id="PF21178">
    <property type="entry name" value="Itf52_C"/>
    <property type="match status" value="1"/>
</dbReference>
<protein>
    <submittedName>
        <fullName evidence="4">Uncharacterized protein</fullName>
    </submittedName>
</protein>
<keyword evidence="5" id="KW-1185">Reference proteome</keyword>
<dbReference type="Gene3D" id="6.10.250.2800">
    <property type="match status" value="1"/>
</dbReference>
<dbReference type="InterPro" id="IPR039975">
    <property type="entry name" value="IFT52"/>
</dbReference>
<feature type="domain" description="IFT52 central" evidence="2">
    <location>
        <begin position="276"/>
        <end position="356"/>
    </location>
</feature>
<evidence type="ECO:0000259" key="1">
    <source>
        <dbReference type="Pfam" id="PF21178"/>
    </source>
</evidence>
<proteinExistence type="predicted"/>
<dbReference type="GO" id="GO:0005929">
    <property type="term" value="C:cilium"/>
    <property type="evidence" value="ECO:0007669"/>
    <property type="project" value="TreeGrafter"/>
</dbReference>
<dbReference type="Pfam" id="PF23352">
    <property type="entry name" value="IFT52_central"/>
    <property type="match status" value="1"/>
</dbReference>
<evidence type="ECO:0000259" key="2">
    <source>
        <dbReference type="Pfam" id="PF23352"/>
    </source>
</evidence>
<feature type="domain" description="IFT52 GIFT" evidence="3">
    <location>
        <begin position="33"/>
        <end position="259"/>
    </location>
</feature>
<dbReference type="CDD" id="cd23683">
    <property type="entry name" value="IFT52_CTD"/>
    <property type="match status" value="1"/>
</dbReference>
<reference evidence="4" key="1">
    <citation type="submission" date="2022-12" db="EMBL/GenBank/DDBJ databases">
        <title>Genome assemblies of Blomia tropicalis.</title>
        <authorList>
            <person name="Cui Y."/>
        </authorList>
    </citation>
    <scope>NUCLEOTIDE SEQUENCE</scope>
    <source>
        <tissue evidence="4">Adult mites</tissue>
    </source>
</reference>
<comment type="caution">
    <text evidence="4">The sequence shown here is derived from an EMBL/GenBank/DDBJ whole genome shotgun (WGS) entry which is preliminary data.</text>
</comment>
<dbReference type="Pfam" id="PF23355">
    <property type="entry name" value="IFT52_GIFT"/>
    <property type="match status" value="1"/>
</dbReference>
<dbReference type="PANTHER" id="PTHR12969:SF7">
    <property type="entry name" value="INTRAFLAGELLAR TRANSPORT PROTEIN 52 HOMOLOG"/>
    <property type="match status" value="1"/>
</dbReference>
<dbReference type="OMA" id="ACLHAPD"/>
<dbReference type="Proteomes" id="UP001142055">
    <property type="component" value="Chromosome 3"/>
</dbReference>
<evidence type="ECO:0000313" key="4">
    <source>
        <dbReference type="EMBL" id="KAJ6217546.1"/>
    </source>
</evidence>